<dbReference type="GO" id="GO:0003677">
    <property type="term" value="F:DNA binding"/>
    <property type="evidence" value="ECO:0007669"/>
    <property type="project" value="UniProtKB-KW"/>
</dbReference>
<evidence type="ECO:0000313" key="3">
    <source>
        <dbReference type="EMBL" id="CAD8132470.1"/>
    </source>
</evidence>
<evidence type="ECO:0000256" key="1">
    <source>
        <dbReference type="ARBA" id="ARBA00023125"/>
    </source>
</evidence>
<dbReference type="InterPro" id="IPR006600">
    <property type="entry name" value="HTH_CenpB_DNA-bd_dom"/>
</dbReference>
<evidence type="ECO:0000313" key="4">
    <source>
        <dbReference type="Proteomes" id="UP000689195"/>
    </source>
</evidence>
<evidence type="ECO:0000259" key="2">
    <source>
        <dbReference type="Pfam" id="PF03221"/>
    </source>
</evidence>
<sequence>MNYNNSSNSNTKRQNKKNKALKKYNILGQEDKQQILESLQKDSSLEMYQVLSEKYNTSIKNLRRWYQDGIARKPGCGRKKLNTKAEEELRQWIIKESVELRRRVRRSQLKQKAIELFSIPNFKASKAWQDEFIRNFDIKYQVNEILYNKGILNQLQKVKFEEQRRKRQQQSVDQKSEKQEQLQQIFSQQATEIPQSKLEVLNIQPKVSDFKLEDWSFEKQEEIKDYLSEVFSPKLEFFNDEKSNYSQLLSNLQQKILDNQLFYFHIIIQVLLLNITTNQMEKDFFKQTASNFCQNPNIKNPDQFPQVMEQFDRNVCQNLGQAYPQIPTYQQQQLNIPQQNSLLDHFSRQTLFADQGQLLQYSQTLENAKIQQENNKPIQQKHLLMDHMLGSQFVPVPNNYLDFNVNSNQLGQIIKQPTYFKDPHDVSEFQKRQIQYLQAINDPSPPEQVKLFKQNIQQLGGIEDTIGNMQQTLNQYEIKHLNNKNIKYYPLSSPPLTQEQIEYQKSISSNPHPFLYNPADDKDRFVYGPLKPAQNILEQQQTHQSQFYQTLRQQYNQDLNQMQERTHPLQSQQQEQIYQQQNCQPYYFDSIEQSKRLRMMKQQQLQSKR</sequence>
<name>A0A8S1RYL0_9CILI</name>
<comment type="caution">
    <text evidence="3">The sequence shown here is derived from an EMBL/GenBank/DDBJ whole genome shotgun (WGS) entry which is preliminary data.</text>
</comment>
<gene>
    <name evidence="3" type="ORF">PPENT_87.1.T0010627</name>
</gene>
<organism evidence="3 4">
    <name type="scientific">Paramecium pentaurelia</name>
    <dbReference type="NCBI Taxonomy" id="43138"/>
    <lineage>
        <taxon>Eukaryota</taxon>
        <taxon>Sar</taxon>
        <taxon>Alveolata</taxon>
        <taxon>Ciliophora</taxon>
        <taxon>Intramacronucleata</taxon>
        <taxon>Oligohymenophorea</taxon>
        <taxon>Peniculida</taxon>
        <taxon>Parameciidae</taxon>
        <taxon>Paramecium</taxon>
    </lineage>
</organism>
<dbReference type="Pfam" id="PF03221">
    <property type="entry name" value="HTH_Tnp_Tc5"/>
    <property type="match status" value="1"/>
</dbReference>
<dbReference type="Proteomes" id="UP000689195">
    <property type="component" value="Unassembled WGS sequence"/>
</dbReference>
<keyword evidence="1" id="KW-0238">DNA-binding</keyword>
<dbReference type="OrthoDB" id="307903at2759"/>
<reference evidence="3" key="1">
    <citation type="submission" date="2021-01" db="EMBL/GenBank/DDBJ databases">
        <authorList>
            <consortium name="Genoscope - CEA"/>
            <person name="William W."/>
        </authorList>
    </citation>
    <scope>NUCLEOTIDE SEQUENCE</scope>
</reference>
<feature type="domain" description="HTH CENPB-type" evidence="2">
    <location>
        <begin position="84"/>
        <end position="140"/>
    </location>
</feature>
<protein>
    <recommendedName>
        <fullName evidence="2">HTH CENPB-type domain-containing protein</fullName>
    </recommendedName>
</protein>
<proteinExistence type="predicted"/>
<accession>A0A8S1RYL0</accession>
<keyword evidence="4" id="KW-1185">Reference proteome</keyword>
<dbReference type="EMBL" id="CAJJDO010000001">
    <property type="protein sequence ID" value="CAD8132470.1"/>
    <property type="molecule type" value="Genomic_DNA"/>
</dbReference>
<dbReference type="AlphaFoldDB" id="A0A8S1RYL0"/>